<comment type="caution">
    <text evidence="1">The sequence shown here is derived from an EMBL/GenBank/DDBJ whole genome shotgun (WGS) entry which is preliminary data.</text>
</comment>
<accession>A0ABS8W160</accession>
<reference evidence="1 2" key="1">
    <citation type="journal article" date="2021" name="BMC Genomics">
        <title>Datura genome reveals duplications of psychoactive alkaloid biosynthetic genes and high mutation rate following tissue culture.</title>
        <authorList>
            <person name="Rajewski A."/>
            <person name="Carter-House D."/>
            <person name="Stajich J."/>
            <person name="Litt A."/>
        </authorList>
    </citation>
    <scope>NUCLEOTIDE SEQUENCE [LARGE SCALE GENOMIC DNA]</scope>
    <source>
        <strain evidence="1">AR-01</strain>
    </source>
</reference>
<organism evidence="1 2">
    <name type="scientific">Datura stramonium</name>
    <name type="common">Jimsonweed</name>
    <name type="synonym">Common thornapple</name>
    <dbReference type="NCBI Taxonomy" id="4076"/>
    <lineage>
        <taxon>Eukaryota</taxon>
        <taxon>Viridiplantae</taxon>
        <taxon>Streptophyta</taxon>
        <taxon>Embryophyta</taxon>
        <taxon>Tracheophyta</taxon>
        <taxon>Spermatophyta</taxon>
        <taxon>Magnoliopsida</taxon>
        <taxon>eudicotyledons</taxon>
        <taxon>Gunneridae</taxon>
        <taxon>Pentapetalae</taxon>
        <taxon>asterids</taxon>
        <taxon>lamiids</taxon>
        <taxon>Solanales</taxon>
        <taxon>Solanaceae</taxon>
        <taxon>Solanoideae</taxon>
        <taxon>Datureae</taxon>
        <taxon>Datura</taxon>
    </lineage>
</organism>
<sequence length="133" mass="15381">MLKGLDEKSESQFEYAIFSKTFQGKNIRKRPLVEEEENEDGEGDGSVIYQEKASRKTISCTFQLDLQSPTRILESTVDLSKSSFSFRVLKGNLKFKMIEQQHFRNWRLSSKDARAIRERALKQAEEALKGKSK</sequence>
<name>A0ABS8W160_DATST</name>
<evidence type="ECO:0000313" key="1">
    <source>
        <dbReference type="EMBL" id="MCE2055343.1"/>
    </source>
</evidence>
<evidence type="ECO:0000313" key="2">
    <source>
        <dbReference type="Proteomes" id="UP000823775"/>
    </source>
</evidence>
<dbReference type="Proteomes" id="UP000823775">
    <property type="component" value="Unassembled WGS sequence"/>
</dbReference>
<proteinExistence type="predicted"/>
<dbReference type="EMBL" id="JACEIK010006251">
    <property type="protein sequence ID" value="MCE2055343.1"/>
    <property type="molecule type" value="Genomic_DNA"/>
</dbReference>
<protein>
    <submittedName>
        <fullName evidence="1">Uncharacterized protein</fullName>
    </submittedName>
</protein>
<keyword evidence="2" id="KW-1185">Reference proteome</keyword>
<gene>
    <name evidence="1" type="ORF">HAX54_042437</name>
</gene>